<comment type="caution">
    <text evidence="2">The sequence shown here is derived from an EMBL/GenBank/DDBJ whole genome shotgun (WGS) entry which is preliminary data.</text>
</comment>
<dbReference type="AlphaFoldDB" id="A0AA40A1Y1"/>
<gene>
    <name evidence="2" type="ORF">B0H67DRAFT_556433</name>
</gene>
<accession>A0AA40A1Y1</accession>
<name>A0AA40A1Y1_9PEZI</name>
<dbReference type="Proteomes" id="UP001172102">
    <property type="component" value="Unassembled WGS sequence"/>
</dbReference>
<reference evidence="2" key="1">
    <citation type="submission" date="2023-06" db="EMBL/GenBank/DDBJ databases">
        <title>Genome-scale phylogeny and comparative genomics of the fungal order Sordariales.</title>
        <authorList>
            <consortium name="Lawrence Berkeley National Laboratory"/>
            <person name="Hensen N."/>
            <person name="Bonometti L."/>
            <person name="Westerberg I."/>
            <person name="Brannstrom I.O."/>
            <person name="Guillou S."/>
            <person name="Cros-Aarteil S."/>
            <person name="Calhoun S."/>
            <person name="Haridas S."/>
            <person name="Kuo A."/>
            <person name="Mondo S."/>
            <person name="Pangilinan J."/>
            <person name="Riley R."/>
            <person name="Labutti K."/>
            <person name="Andreopoulos B."/>
            <person name="Lipzen A."/>
            <person name="Chen C."/>
            <person name="Yanf M."/>
            <person name="Daum C."/>
            <person name="Ng V."/>
            <person name="Clum A."/>
            <person name="Steindorff A."/>
            <person name="Ohm R."/>
            <person name="Martin F."/>
            <person name="Silar P."/>
            <person name="Natvig D."/>
            <person name="Lalanne C."/>
            <person name="Gautier V."/>
            <person name="Ament-Velasquez S.L."/>
            <person name="Kruys A."/>
            <person name="Hutchinson M.I."/>
            <person name="Powell A.J."/>
            <person name="Barry K."/>
            <person name="Miller A.N."/>
            <person name="Grigoriev I.V."/>
            <person name="Debuchy R."/>
            <person name="Gladieux P."/>
            <person name="Thoren M.H."/>
            <person name="Johannesson H."/>
        </authorList>
    </citation>
    <scope>NUCLEOTIDE SEQUENCE</scope>
    <source>
        <strain evidence="2">SMH4607-1</strain>
    </source>
</reference>
<evidence type="ECO:0000256" key="1">
    <source>
        <dbReference type="SAM" id="MobiDB-lite"/>
    </source>
</evidence>
<evidence type="ECO:0000313" key="3">
    <source>
        <dbReference type="Proteomes" id="UP001172102"/>
    </source>
</evidence>
<protein>
    <submittedName>
        <fullName evidence="2">Uncharacterized protein</fullName>
    </submittedName>
</protein>
<keyword evidence="3" id="KW-1185">Reference proteome</keyword>
<feature type="region of interest" description="Disordered" evidence="1">
    <location>
        <begin position="1"/>
        <end position="93"/>
    </location>
</feature>
<dbReference type="EMBL" id="JAUKUA010000006">
    <property type="protein sequence ID" value="KAK0707815.1"/>
    <property type="molecule type" value="Genomic_DNA"/>
</dbReference>
<sequence>MAPKSAPAAATATAPSKARKSSSAKGEQPTEQPVEQTALAAPPRSERWAVVSGSANSDDEPRLVLQDPDDLKQYGILRDSKQESIGPKEDKKHWSPHTFVKQVAAYAHKYNIELRGPEAIAEPIEGAEDGGLPEDSANSTAAADPFFAKALKSYKARYSNICQNMSPSGKAGMTAIGGDSLDVTTWTSAERTKYAYRKKDPLGKAGQDAIKQGTIFQMVRR</sequence>
<feature type="compositionally biased region" description="Low complexity" evidence="1">
    <location>
        <begin position="1"/>
        <end position="16"/>
    </location>
</feature>
<evidence type="ECO:0000313" key="2">
    <source>
        <dbReference type="EMBL" id="KAK0707815.1"/>
    </source>
</evidence>
<organism evidence="2 3">
    <name type="scientific">Lasiosphaeris hirsuta</name>
    <dbReference type="NCBI Taxonomy" id="260670"/>
    <lineage>
        <taxon>Eukaryota</taxon>
        <taxon>Fungi</taxon>
        <taxon>Dikarya</taxon>
        <taxon>Ascomycota</taxon>
        <taxon>Pezizomycotina</taxon>
        <taxon>Sordariomycetes</taxon>
        <taxon>Sordariomycetidae</taxon>
        <taxon>Sordariales</taxon>
        <taxon>Lasiosphaeriaceae</taxon>
        <taxon>Lasiosphaeris</taxon>
    </lineage>
</organism>
<feature type="compositionally biased region" description="Basic and acidic residues" evidence="1">
    <location>
        <begin position="78"/>
        <end position="93"/>
    </location>
</feature>
<proteinExistence type="predicted"/>